<dbReference type="RefSeq" id="WP_200756340.1">
    <property type="nucleotide sequence ID" value="NZ_AP023366.1"/>
</dbReference>
<feature type="domain" description="Cytochrome oxidase subunit II copper A binding" evidence="8">
    <location>
        <begin position="64"/>
        <end position="155"/>
    </location>
</feature>
<dbReference type="PROSITE" id="PS50857">
    <property type="entry name" value="COX2_CUA"/>
    <property type="match status" value="1"/>
</dbReference>
<gene>
    <name evidence="9" type="ORF">skT53_18670</name>
</gene>
<dbReference type="PROSITE" id="PS00078">
    <property type="entry name" value="COX2"/>
    <property type="match status" value="1"/>
</dbReference>
<dbReference type="InterPro" id="IPR008972">
    <property type="entry name" value="Cupredoxin"/>
</dbReference>
<evidence type="ECO:0000256" key="2">
    <source>
        <dbReference type="ARBA" id="ARBA00022723"/>
    </source>
</evidence>
<keyword evidence="3" id="KW-0186">Copper</keyword>
<protein>
    <recommendedName>
        <fullName evidence="5">Cytochrome aa3 subunit 2</fullName>
    </recommendedName>
</protein>
<keyword evidence="2" id="KW-0479">Metal-binding</keyword>
<accession>A0A7I8DC23</accession>
<evidence type="ECO:0000256" key="3">
    <source>
        <dbReference type="ARBA" id="ARBA00023008"/>
    </source>
</evidence>
<dbReference type="PANTHER" id="PTHR42838:SF2">
    <property type="entry name" value="NITROUS-OXIDE REDUCTASE"/>
    <property type="match status" value="1"/>
</dbReference>
<dbReference type="EMBL" id="AP023366">
    <property type="protein sequence ID" value="BCJ86882.1"/>
    <property type="molecule type" value="Genomic_DNA"/>
</dbReference>
<dbReference type="KEGG" id="eff:skT53_18670"/>
<dbReference type="GO" id="GO:0005507">
    <property type="term" value="F:copper ion binding"/>
    <property type="evidence" value="ECO:0007669"/>
    <property type="project" value="InterPro"/>
</dbReference>
<dbReference type="InterPro" id="IPR002429">
    <property type="entry name" value="CcO_II-like_C"/>
</dbReference>
<dbReference type="PRINTS" id="PR01166">
    <property type="entry name" value="CYCOXIDASEII"/>
</dbReference>
<evidence type="ECO:0000256" key="6">
    <source>
        <dbReference type="ARBA" id="ARBA00047816"/>
    </source>
</evidence>
<evidence type="ECO:0000313" key="10">
    <source>
        <dbReference type="Proteomes" id="UP000593802"/>
    </source>
</evidence>
<dbReference type="Gene3D" id="2.60.40.420">
    <property type="entry name" value="Cupredoxins - blue copper proteins"/>
    <property type="match status" value="1"/>
</dbReference>
<evidence type="ECO:0000256" key="1">
    <source>
        <dbReference type="ARBA" id="ARBA00004196"/>
    </source>
</evidence>
<organism evidence="9 10">
    <name type="scientific">Effusibacillus dendaii</name>
    <dbReference type="NCBI Taxonomy" id="2743772"/>
    <lineage>
        <taxon>Bacteria</taxon>
        <taxon>Bacillati</taxon>
        <taxon>Bacillota</taxon>
        <taxon>Bacilli</taxon>
        <taxon>Bacillales</taxon>
        <taxon>Alicyclobacillaceae</taxon>
        <taxon>Effusibacillus</taxon>
    </lineage>
</organism>
<dbReference type="InterPro" id="IPR034214">
    <property type="entry name" value="Ba3_CcO_II_C"/>
</dbReference>
<keyword evidence="7" id="KW-0812">Transmembrane</keyword>
<comment type="function">
    <text evidence="4">Subunits I and II form the functional core of the enzyme complex. Electrons originating in cytochrome c are transferred via heme a and Cu(A) to the binuclear center formed by heme a3 and Cu(B).</text>
</comment>
<evidence type="ECO:0000256" key="7">
    <source>
        <dbReference type="SAM" id="Phobius"/>
    </source>
</evidence>
<comment type="catalytic activity">
    <reaction evidence="6">
        <text>4 Fe(II)-[cytochrome c] + O2 + 8 H(+)(in) = 4 Fe(III)-[cytochrome c] + 2 H2O + 4 H(+)(out)</text>
        <dbReference type="Rhea" id="RHEA:11436"/>
        <dbReference type="Rhea" id="RHEA-COMP:10350"/>
        <dbReference type="Rhea" id="RHEA-COMP:14399"/>
        <dbReference type="ChEBI" id="CHEBI:15377"/>
        <dbReference type="ChEBI" id="CHEBI:15378"/>
        <dbReference type="ChEBI" id="CHEBI:15379"/>
        <dbReference type="ChEBI" id="CHEBI:29033"/>
        <dbReference type="ChEBI" id="CHEBI:29034"/>
        <dbReference type="EC" id="7.1.1.9"/>
    </reaction>
</comment>
<dbReference type="GO" id="GO:0030313">
    <property type="term" value="C:cell envelope"/>
    <property type="evidence" value="ECO:0007669"/>
    <property type="project" value="UniProtKB-SubCell"/>
</dbReference>
<dbReference type="Proteomes" id="UP000593802">
    <property type="component" value="Chromosome"/>
</dbReference>
<dbReference type="GO" id="GO:0004129">
    <property type="term" value="F:cytochrome-c oxidase activity"/>
    <property type="evidence" value="ECO:0007669"/>
    <property type="project" value="UniProtKB-EC"/>
</dbReference>
<dbReference type="PANTHER" id="PTHR42838">
    <property type="entry name" value="CYTOCHROME C OXIDASE SUBUNIT II"/>
    <property type="match status" value="1"/>
</dbReference>
<name>A0A7I8DC23_9BACL</name>
<keyword evidence="10" id="KW-1185">Reference proteome</keyword>
<evidence type="ECO:0000256" key="4">
    <source>
        <dbReference type="ARBA" id="ARBA00024688"/>
    </source>
</evidence>
<evidence type="ECO:0000256" key="5">
    <source>
        <dbReference type="ARBA" id="ARBA00031399"/>
    </source>
</evidence>
<dbReference type="InterPro" id="IPR051403">
    <property type="entry name" value="NosZ/Cyto_c_oxidase_sub2"/>
</dbReference>
<sequence length="155" mass="17045">MHIHRFEKIWLIIGGAIVVIFIVSLFISTFAMGMQPPSIRETIDPKVVDQTPPFDKPGLKQIGDKRYEADMTAFVFGYGPAQMEVPAGSTVTFRVTSKDVVHGFEIPGTDVNLMAVPGLVNEATQTFNKPGEYLILCNEYCGAGHQLMSAKLIVK</sequence>
<feature type="transmembrane region" description="Helical" evidence="7">
    <location>
        <begin position="9"/>
        <end position="32"/>
    </location>
</feature>
<dbReference type="InterPro" id="IPR001505">
    <property type="entry name" value="Copper_CuA"/>
</dbReference>
<proteinExistence type="predicted"/>
<dbReference type="SUPFAM" id="SSF49503">
    <property type="entry name" value="Cupredoxins"/>
    <property type="match status" value="1"/>
</dbReference>
<evidence type="ECO:0000259" key="8">
    <source>
        <dbReference type="PROSITE" id="PS50857"/>
    </source>
</evidence>
<comment type="subcellular location">
    <subcellularLocation>
        <location evidence="1">Cell envelope</location>
    </subcellularLocation>
</comment>
<dbReference type="AlphaFoldDB" id="A0A7I8DC23"/>
<keyword evidence="7" id="KW-0472">Membrane</keyword>
<keyword evidence="7" id="KW-1133">Transmembrane helix</keyword>
<dbReference type="CDD" id="cd13913">
    <property type="entry name" value="ba3_CcO_II_C"/>
    <property type="match status" value="1"/>
</dbReference>
<dbReference type="GO" id="GO:0016020">
    <property type="term" value="C:membrane"/>
    <property type="evidence" value="ECO:0007669"/>
    <property type="project" value="InterPro"/>
</dbReference>
<reference evidence="9 10" key="1">
    <citation type="submission" date="2020-08" db="EMBL/GenBank/DDBJ databases">
        <title>Complete Genome Sequence of Effusibacillus dendaii Strain skT53, Isolated from Farmland soil.</title>
        <authorList>
            <person name="Konishi T."/>
            <person name="Kawasaki H."/>
        </authorList>
    </citation>
    <scope>NUCLEOTIDE SEQUENCE [LARGE SCALE GENOMIC DNA]</scope>
    <source>
        <strain evidence="10">skT53</strain>
    </source>
</reference>
<dbReference type="Pfam" id="PF00116">
    <property type="entry name" value="COX2"/>
    <property type="match status" value="1"/>
</dbReference>
<evidence type="ECO:0000313" key="9">
    <source>
        <dbReference type="EMBL" id="BCJ86882.1"/>
    </source>
</evidence>